<dbReference type="AlphaFoldDB" id="A0A8J4WEP9"/>
<sequence length="179" mass="19860">MANSVDDIMNLLSKLKAELCYTPTSGPTNLFLSRQDWMDVLRVFAESNETQKRRIVHALDAALSDPSLVNSSGVELLIPVLFETLLLKNELLSEEGIIFRLLTRITNSNRFVDYAGSLGLVLVTSAKFMCTHSTDIESDLTFVDAIISHAATKHVNISAPIEELLDFCSEKCAEVRRAL</sequence>
<accession>A0A8J4WEP9</accession>
<comment type="caution">
    <text evidence="1">The sequence shown here is derived from an EMBL/GenBank/DDBJ whole genome shotgun (WGS) entry which is preliminary data.</text>
</comment>
<gene>
    <name evidence="1" type="ORF">PHET_09506</name>
</gene>
<dbReference type="OrthoDB" id="6250524at2759"/>
<evidence type="ECO:0000313" key="1">
    <source>
        <dbReference type="EMBL" id="KAF5397358.1"/>
    </source>
</evidence>
<organism evidence="1 2">
    <name type="scientific">Paragonimus heterotremus</name>
    <dbReference type="NCBI Taxonomy" id="100268"/>
    <lineage>
        <taxon>Eukaryota</taxon>
        <taxon>Metazoa</taxon>
        <taxon>Spiralia</taxon>
        <taxon>Lophotrochozoa</taxon>
        <taxon>Platyhelminthes</taxon>
        <taxon>Trematoda</taxon>
        <taxon>Digenea</taxon>
        <taxon>Plagiorchiida</taxon>
        <taxon>Troglotremata</taxon>
        <taxon>Troglotrematidae</taxon>
        <taxon>Paragonimus</taxon>
    </lineage>
</organism>
<name>A0A8J4WEP9_9TREM</name>
<keyword evidence="2" id="KW-1185">Reference proteome</keyword>
<protein>
    <submittedName>
        <fullName evidence="1">Uncharacterized protein</fullName>
    </submittedName>
</protein>
<evidence type="ECO:0000313" key="2">
    <source>
        <dbReference type="Proteomes" id="UP000748531"/>
    </source>
</evidence>
<proteinExistence type="predicted"/>
<reference evidence="1" key="1">
    <citation type="submission" date="2019-05" db="EMBL/GenBank/DDBJ databases">
        <title>Annotation for the trematode Paragonimus heterotremus.</title>
        <authorList>
            <person name="Choi Y.-J."/>
        </authorList>
    </citation>
    <scope>NUCLEOTIDE SEQUENCE</scope>
    <source>
        <strain evidence="1">LC</strain>
    </source>
</reference>
<dbReference type="EMBL" id="LUCH01006382">
    <property type="protein sequence ID" value="KAF5397358.1"/>
    <property type="molecule type" value="Genomic_DNA"/>
</dbReference>
<dbReference type="Proteomes" id="UP000748531">
    <property type="component" value="Unassembled WGS sequence"/>
</dbReference>